<keyword evidence="3" id="KW-1185">Reference proteome</keyword>
<keyword evidence="2" id="KW-0808">Transferase</keyword>
<dbReference type="CDD" id="cd02440">
    <property type="entry name" value="AdoMet_MTases"/>
    <property type="match status" value="1"/>
</dbReference>
<comment type="caution">
    <text evidence="2">The sequence shown here is derived from an EMBL/GenBank/DDBJ whole genome shotgun (WGS) entry which is preliminary data.</text>
</comment>
<evidence type="ECO:0000259" key="1">
    <source>
        <dbReference type="Pfam" id="PF13649"/>
    </source>
</evidence>
<dbReference type="GO" id="GO:0008168">
    <property type="term" value="F:methyltransferase activity"/>
    <property type="evidence" value="ECO:0007669"/>
    <property type="project" value="UniProtKB-KW"/>
</dbReference>
<evidence type="ECO:0000313" key="3">
    <source>
        <dbReference type="Proteomes" id="UP000249619"/>
    </source>
</evidence>
<feature type="domain" description="Methyltransferase" evidence="1">
    <location>
        <begin position="47"/>
        <end position="146"/>
    </location>
</feature>
<organism evidence="2 3">
    <name type="scientific">Stemphylium lycopersici</name>
    <name type="common">Tomato gray leaf spot disease fungus</name>
    <name type="synonym">Thyrospora lycopersici</name>
    <dbReference type="NCBI Taxonomy" id="183478"/>
    <lineage>
        <taxon>Eukaryota</taxon>
        <taxon>Fungi</taxon>
        <taxon>Dikarya</taxon>
        <taxon>Ascomycota</taxon>
        <taxon>Pezizomycotina</taxon>
        <taxon>Dothideomycetes</taxon>
        <taxon>Pleosporomycetidae</taxon>
        <taxon>Pleosporales</taxon>
        <taxon>Pleosporineae</taxon>
        <taxon>Pleosporaceae</taxon>
        <taxon>Stemphylium</taxon>
    </lineage>
</organism>
<dbReference type="PANTHER" id="PTHR43591">
    <property type="entry name" value="METHYLTRANSFERASE"/>
    <property type="match status" value="1"/>
</dbReference>
<dbReference type="InterPro" id="IPR029063">
    <property type="entry name" value="SAM-dependent_MTases_sf"/>
</dbReference>
<dbReference type="Pfam" id="PF13649">
    <property type="entry name" value="Methyltransf_25"/>
    <property type="match status" value="1"/>
</dbReference>
<protein>
    <submittedName>
        <fullName evidence="2">S-adenosyl-L-methionine-dependent methyltransferase</fullName>
    </submittedName>
</protein>
<proteinExistence type="predicted"/>
<evidence type="ECO:0000313" key="2">
    <source>
        <dbReference type="EMBL" id="RAR02891.1"/>
    </source>
</evidence>
<accession>A0A364MTB0</accession>
<dbReference type="InterPro" id="IPR041698">
    <property type="entry name" value="Methyltransf_25"/>
</dbReference>
<dbReference type="SUPFAM" id="SSF53335">
    <property type="entry name" value="S-adenosyl-L-methionine-dependent methyltransferases"/>
    <property type="match status" value="1"/>
</dbReference>
<gene>
    <name evidence="2" type="ORF">DDE83_008412</name>
</gene>
<name>A0A364MTB0_STELY</name>
<dbReference type="PANTHER" id="PTHR43591:SF105">
    <property type="entry name" value="METHYLTRANSFERASE DOMAIN-CONTAINING PROTEIN-RELATED"/>
    <property type="match status" value="1"/>
</dbReference>
<dbReference type="STRING" id="183478.A0A364MTB0"/>
<dbReference type="GO" id="GO:0032259">
    <property type="term" value="P:methylation"/>
    <property type="evidence" value="ECO:0007669"/>
    <property type="project" value="UniProtKB-KW"/>
</dbReference>
<dbReference type="EMBL" id="QGDH01000197">
    <property type="protein sequence ID" value="RAR02891.1"/>
    <property type="molecule type" value="Genomic_DNA"/>
</dbReference>
<sequence length="286" mass="31323">MSQSEKPFSEMFKDFAENYEASTGGCTREVAIHLIDILPPVDADSVVLDNACGNGIVAQELFFKNPDTPLKMTCVDGAKAMVDLARHVVPAAAPSTAELSFDVMDGVKLSFPNETFTYSITNMGIFFFSDASAGAHEIYRTLKPGGTAIVTSWKSFGYLPVIHEAQKAVKPDDPLFKWPIADEWYEASHLEETLRSAGFGSIEMHEKTVSYASKTVEEACGYLFGMWKQIGPKWTEQEHEEMRKELLTAGKRAAAKATRPVNGKSDAAVVEVEGFPMVAHVAVAKK</sequence>
<dbReference type="Proteomes" id="UP000249619">
    <property type="component" value="Unassembled WGS sequence"/>
</dbReference>
<reference evidence="3" key="1">
    <citation type="submission" date="2018-05" db="EMBL/GenBank/DDBJ databases">
        <title>Draft genome sequence of Stemphylium lycopersici strain CIDEFI 213.</title>
        <authorList>
            <person name="Medina R."/>
            <person name="Franco M.E.E."/>
            <person name="Lucentini C.G."/>
            <person name="Saparrat M.C.N."/>
            <person name="Balatti P.A."/>
        </authorList>
    </citation>
    <scope>NUCLEOTIDE SEQUENCE [LARGE SCALE GENOMIC DNA]</scope>
    <source>
        <strain evidence="3">CIDEFI 213</strain>
    </source>
</reference>
<dbReference type="AlphaFoldDB" id="A0A364MTB0"/>
<dbReference type="Gene3D" id="3.40.50.150">
    <property type="entry name" value="Vaccinia Virus protein VP39"/>
    <property type="match status" value="1"/>
</dbReference>
<keyword evidence="2" id="KW-0489">Methyltransferase</keyword>